<proteinExistence type="predicted"/>
<gene>
    <name evidence="1" type="ORF">U2F49_28050</name>
</gene>
<organism evidence="1 2">
    <name type="scientific">Bacillus thuringiensis</name>
    <dbReference type="NCBI Taxonomy" id="1428"/>
    <lineage>
        <taxon>Bacteria</taxon>
        <taxon>Bacillati</taxon>
        <taxon>Bacillota</taxon>
        <taxon>Bacilli</taxon>
        <taxon>Bacillales</taxon>
        <taxon>Bacillaceae</taxon>
        <taxon>Bacillus</taxon>
        <taxon>Bacillus cereus group</taxon>
    </lineage>
</organism>
<accession>A0AAW9JKS5</accession>
<name>A0AAW9JKS5_BACTU</name>
<dbReference type="InterPro" id="IPR011004">
    <property type="entry name" value="Trimer_LpxA-like_sf"/>
</dbReference>
<evidence type="ECO:0000313" key="1">
    <source>
        <dbReference type="EMBL" id="MDZ5480015.1"/>
    </source>
</evidence>
<dbReference type="EMBL" id="JAXOTW010000025">
    <property type="protein sequence ID" value="MDZ5480015.1"/>
    <property type="molecule type" value="Genomic_DNA"/>
</dbReference>
<dbReference type="RefSeq" id="WP_153599202.1">
    <property type="nucleotide sequence ID" value="NZ_JAXOTW010000025.1"/>
</dbReference>
<dbReference type="InterPro" id="IPR052265">
    <property type="entry name" value="Gamma-CA"/>
</dbReference>
<dbReference type="AlphaFoldDB" id="A0AAW9JKS5"/>
<sequence>MRQKSNDSSSQKKTCKCIYDSFPPFIGPNPITSFNPTKRFPLIDKTAFISPFSSIIGDVRIANNVFVAPNVSIRADEGTPFSIGSNTNIQDGVVLHGLLNQFVSVKDKEYSIYIGNEVSIAHGALIHGPCFIGNNVFVSFKSIVYNALVEDGAFISYNATVTNGVRIPSNRFVPPYSNIDTQEKADALSLTSEEQQKFAHDVQFVNQQFPSGYRKICDKYHCSCGILYDNC</sequence>
<dbReference type="PANTHER" id="PTHR43360">
    <property type="entry name" value="CARBON DIOXIDE CONCENTRATING MECHANISM PROTEIN CCMM"/>
    <property type="match status" value="1"/>
</dbReference>
<evidence type="ECO:0000313" key="2">
    <source>
        <dbReference type="Proteomes" id="UP001292252"/>
    </source>
</evidence>
<reference evidence="1" key="1">
    <citation type="submission" date="2023-12" db="EMBL/GenBank/DDBJ databases">
        <title>Genome sequence of Bacillus thuringiensis strain SS10.</title>
        <authorList>
            <person name="Rouis S."/>
        </authorList>
    </citation>
    <scope>NUCLEOTIDE SEQUENCE</scope>
    <source>
        <strain evidence="1">SS10</strain>
    </source>
</reference>
<protein>
    <submittedName>
        <fullName evidence="1">Carbonate dehydratase</fullName>
    </submittedName>
</protein>
<dbReference type="Proteomes" id="UP001292252">
    <property type="component" value="Unassembled WGS sequence"/>
</dbReference>
<dbReference type="SUPFAM" id="SSF51161">
    <property type="entry name" value="Trimeric LpxA-like enzymes"/>
    <property type="match status" value="1"/>
</dbReference>
<dbReference type="PANTHER" id="PTHR43360:SF1">
    <property type="entry name" value="CARBOXYSOME ASSEMBLY PROTEIN CCMM"/>
    <property type="match status" value="1"/>
</dbReference>
<dbReference type="Gene3D" id="2.160.10.10">
    <property type="entry name" value="Hexapeptide repeat proteins"/>
    <property type="match status" value="1"/>
</dbReference>
<comment type="caution">
    <text evidence="1">The sequence shown here is derived from an EMBL/GenBank/DDBJ whole genome shotgun (WGS) entry which is preliminary data.</text>
</comment>